<evidence type="ECO:0000313" key="5">
    <source>
        <dbReference type="Proteomes" id="UP001558101"/>
    </source>
</evidence>
<evidence type="ECO:0000313" key="2">
    <source>
        <dbReference type="EMBL" id="MEX3173267.1"/>
    </source>
</evidence>
<evidence type="ECO:0000313" key="3">
    <source>
        <dbReference type="EMBL" id="SUI76363.1"/>
    </source>
</evidence>
<dbReference type="Proteomes" id="UP000255529">
    <property type="component" value="Unassembled WGS sequence"/>
</dbReference>
<reference evidence="2 5" key="2">
    <citation type="submission" date="2024-07" db="EMBL/GenBank/DDBJ databases">
        <title>Genomes of novel Serratia strains from suburban soil.</title>
        <authorList>
            <person name="Markert E.X."/>
            <person name="Severe K."/>
            <person name="Severe L."/>
            <person name="Twing K.I."/>
            <person name="Ward L.M."/>
        </authorList>
    </citation>
    <scope>NUCLEOTIDE SEQUENCE [LARGE SCALE GENOMIC DNA]</scope>
    <source>
        <strain evidence="2 5">3C-UT</strain>
    </source>
</reference>
<dbReference type="Pfam" id="PF21217">
    <property type="entry name" value="PaaA2"/>
    <property type="match status" value="1"/>
</dbReference>
<sequence length="64" mass="7279">MAIKPPLSTLPVLGSAEQTESYDRWYRAKVESAINSEQPRIPHEQVMTELQARLAAKKKLRKMG</sequence>
<organism evidence="3 4">
    <name type="scientific">Serratia quinivorans</name>
    <dbReference type="NCBI Taxonomy" id="137545"/>
    <lineage>
        <taxon>Bacteria</taxon>
        <taxon>Pseudomonadati</taxon>
        <taxon>Pseudomonadota</taxon>
        <taxon>Gammaproteobacteria</taxon>
        <taxon>Enterobacterales</taxon>
        <taxon>Yersiniaceae</taxon>
        <taxon>Serratia</taxon>
    </lineage>
</organism>
<gene>
    <name evidence="2" type="ORF">AB4M04_14395</name>
    <name evidence="3" type="ORF">NCTC11544_03819</name>
</gene>
<dbReference type="InterPro" id="IPR048851">
    <property type="entry name" value="PaaA2_dom"/>
</dbReference>
<accession>A0A2X2GZW8</accession>
<evidence type="ECO:0000259" key="1">
    <source>
        <dbReference type="Pfam" id="PF21217"/>
    </source>
</evidence>
<dbReference type="EMBL" id="JBFQXQ010000001">
    <property type="protein sequence ID" value="MEX3173267.1"/>
    <property type="molecule type" value="Genomic_DNA"/>
</dbReference>
<reference evidence="3 4" key="1">
    <citation type="submission" date="2018-06" db="EMBL/GenBank/DDBJ databases">
        <authorList>
            <consortium name="Pathogen Informatics"/>
            <person name="Doyle S."/>
        </authorList>
    </citation>
    <scope>NUCLEOTIDE SEQUENCE [LARGE SCALE GENOMIC DNA]</scope>
    <source>
        <strain evidence="3 4">NCTC11544</strain>
    </source>
</reference>
<name>A0A2X2GZW8_9GAMM</name>
<dbReference type="RefSeq" id="WP_012146238.1">
    <property type="nucleotide sequence ID" value="NZ_CAMIRW010000004.1"/>
</dbReference>
<keyword evidence="5" id="KW-1185">Reference proteome</keyword>
<dbReference type="EMBL" id="UGYN01000002">
    <property type="protein sequence ID" value="SUI76363.1"/>
    <property type="molecule type" value="Genomic_DNA"/>
</dbReference>
<dbReference type="GeneID" id="74951903"/>
<feature type="domain" description="Stability determinant" evidence="1">
    <location>
        <begin position="17"/>
        <end position="49"/>
    </location>
</feature>
<evidence type="ECO:0000313" key="4">
    <source>
        <dbReference type="Proteomes" id="UP000255529"/>
    </source>
</evidence>
<proteinExistence type="predicted"/>
<dbReference type="Proteomes" id="UP001558101">
    <property type="component" value="Unassembled WGS sequence"/>
</dbReference>
<protein>
    <recommendedName>
        <fullName evidence="1">Stability determinant domain-containing protein</fullName>
    </recommendedName>
</protein>
<dbReference type="Gene3D" id="6.20.450.20">
    <property type="match status" value="1"/>
</dbReference>
<dbReference type="AlphaFoldDB" id="A0A2X2GZW8"/>